<dbReference type="RefSeq" id="WP_235226526.1">
    <property type="nucleotide sequence ID" value="NZ_JAKGAQ010000003.1"/>
</dbReference>
<comment type="similarity">
    <text evidence="5">Belongs to the autoinducer synthase family.</text>
</comment>
<evidence type="ECO:0000256" key="3">
    <source>
        <dbReference type="ARBA" id="ARBA00022691"/>
    </source>
</evidence>
<dbReference type="InterPro" id="IPR016181">
    <property type="entry name" value="Acyl_CoA_acyltransferase"/>
</dbReference>
<accession>A0ABS9CYH5</accession>
<dbReference type="SUPFAM" id="SSF55729">
    <property type="entry name" value="Acyl-CoA N-acyltransferases (Nat)"/>
    <property type="match status" value="1"/>
</dbReference>
<dbReference type="PROSITE" id="PS51187">
    <property type="entry name" value="AUTOINDUCER_SYNTH_2"/>
    <property type="match status" value="1"/>
</dbReference>
<keyword evidence="3" id="KW-0949">S-adenosyl-L-methionine</keyword>
<evidence type="ECO:0000313" key="7">
    <source>
        <dbReference type="Proteomes" id="UP001200557"/>
    </source>
</evidence>
<dbReference type="EMBL" id="JAKGAQ010000003">
    <property type="protein sequence ID" value="MCF2872203.1"/>
    <property type="molecule type" value="Genomic_DNA"/>
</dbReference>
<sequence>MKNVTFELSNVHQHGSSFYDYLALRKQFFVDTLKWQIPHNADVEMDQYDNPMARYSLVLDDDGRVLAGSRAMSTSASWGDHTYMLKDAMTGKLSSIPSNLLDEVIDSPKVWECTRLVISPEVKSMRQRTQCLDLIVEGLIDMANAEGADTLISLSNLWLLRALKRLGYGAELMGDPYTNDDDGHKYAVMAIAARHKHLEQLTAA</sequence>
<evidence type="ECO:0000256" key="1">
    <source>
        <dbReference type="ARBA" id="ARBA00022654"/>
    </source>
</evidence>
<protein>
    <submittedName>
        <fullName evidence="6">Autoinducer synthase</fullName>
    </submittedName>
</protein>
<reference evidence="6 7" key="1">
    <citation type="submission" date="2022-01" db="EMBL/GenBank/DDBJ databases">
        <title>Octadecabacter sp. nov., isolated from a marine alga.</title>
        <authorList>
            <person name="Jin M.S."/>
            <person name="Kim H.M."/>
            <person name="Han D.M."/>
            <person name="Jung J.J."/>
            <person name="Jeon C.O."/>
        </authorList>
    </citation>
    <scope>NUCLEOTIDE SEQUENCE [LARGE SCALE GENOMIC DNA]</scope>
    <source>
        <strain evidence="6 7">G9-8</strain>
    </source>
</reference>
<evidence type="ECO:0000313" key="6">
    <source>
        <dbReference type="EMBL" id="MCF2872203.1"/>
    </source>
</evidence>
<comment type="caution">
    <text evidence="6">The sequence shown here is derived from an EMBL/GenBank/DDBJ whole genome shotgun (WGS) entry which is preliminary data.</text>
</comment>
<keyword evidence="4 5" id="KW-0071">Autoinducer synthesis</keyword>
<name>A0ABS9CYH5_9RHOB</name>
<evidence type="ECO:0000256" key="2">
    <source>
        <dbReference type="ARBA" id="ARBA00022679"/>
    </source>
</evidence>
<organism evidence="6 7">
    <name type="scientific">Octadecabacter dasysiphoniae</name>
    <dbReference type="NCBI Taxonomy" id="2909341"/>
    <lineage>
        <taxon>Bacteria</taxon>
        <taxon>Pseudomonadati</taxon>
        <taxon>Pseudomonadota</taxon>
        <taxon>Alphaproteobacteria</taxon>
        <taxon>Rhodobacterales</taxon>
        <taxon>Roseobacteraceae</taxon>
        <taxon>Octadecabacter</taxon>
    </lineage>
</organism>
<gene>
    <name evidence="6" type="ORF">L0664_14095</name>
</gene>
<evidence type="ECO:0000256" key="4">
    <source>
        <dbReference type="ARBA" id="ARBA00022929"/>
    </source>
</evidence>
<dbReference type="InterPro" id="IPR001690">
    <property type="entry name" value="Autoind_synthase"/>
</dbReference>
<dbReference type="Gene3D" id="3.40.630.30">
    <property type="match status" value="1"/>
</dbReference>
<keyword evidence="7" id="KW-1185">Reference proteome</keyword>
<dbReference type="Proteomes" id="UP001200557">
    <property type="component" value="Unassembled WGS sequence"/>
</dbReference>
<dbReference type="PANTHER" id="PTHR39322:SF1">
    <property type="entry name" value="ISOVALERYL-HOMOSERINE LACTONE SYNTHASE"/>
    <property type="match status" value="1"/>
</dbReference>
<dbReference type="PANTHER" id="PTHR39322">
    <property type="entry name" value="ACYL-HOMOSERINE-LACTONE SYNTHASE"/>
    <property type="match status" value="1"/>
</dbReference>
<keyword evidence="2" id="KW-0808">Transferase</keyword>
<dbReference type="Pfam" id="PF00765">
    <property type="entry name" value="Autoind_synth"/>
    <property type="match status" value="1"/>
</dbReference>
<evidence type="ECO:0000256" key="5">
    <source>
        <dbReference type="PROSITE-ProRule" id="PRU00533"/>
    </source>
</evidence>
<proteinExistence type="inferred from homology"/>
<keyword evidence="1 5" id="KW-0673">Quorum sensing</keyword>